<dbReference type="EMBL" id="SRMA01025171">
    <property type="protein sequence ID" value="TRY98353.1"/>
    <property type="molecule type" value="Genomic_DNA"/>
</dbReference>
<sequence length="94" mass="10494">MPRRSEMNHSEICITLTNSRRSVHDEVFIYLRAQSCLRTVRPALTTLYSLWSPGPHQMIMGCLGEFNSAASFPKAVGQRAILLLIPYSGIPSDS</sequence>
<proteinExistence type="predicted"/>
<reference evidence="1 2" key="1">
    <citation type="journal article" date="2019" name="Sci. Data">
        <title>Hybrid genome assembly and annotation of Danionella translucida.</title>
        <authorList>
            <person name="Kadobianskyi M."/>
            <person name="Schulze L."/>
            <person name="Schuelke M."/>
            <person name="Judkewitz B."/>
        </authorList>
    </citation>
    <scope>NUCLEOTIDE SEQUENCE [LARGE SCALE GENOMIC DNA]</scope>
    <source>
        <strain evidence="1 2">Bolton</strain>
    </source>
</reference>
<organism evidence="1 2">
    <name type="scientific">Danionella cerebrum</name>
    <dbReference type="NCBI Taxonomy" id="2873325"/>
    <lineage>
        <taxon>Eukaryota</taxon>
        <taxon>Metazoa</taxon>
        <taxon>Chordata</taxon>
        <taxon>Craniata</taxon>
        <taxon>Vertebrata</taxon>
        <taxon>Euteleostomi</taxon>
        <taxon>Actinopterygii</taxon>
        <taxon>Neopterygii</taxon>
        <taxon>Teleostei</taxon>
        <taxon>Ostariophysi</taxon>
        <taxon>Cypriniformes</taxon>
        <taxon>Danionidae</taxon>
        <taxon>Danioninae</taxon>
        <taxon>Danionella</taxon>
    </lineage>
</organism>
<gene>
    <name evidence="1" type="ORF">DNTS_007749</name>
</gene>
<evidence type="ECO:0000313" key="2">
    <source>
        <dbReference type="Proteomes" id="UP000316079"/>
    </source>
</evidence>
<name>A0A553R871_9TELE</name>
<accession>A0A553R871</accession>
<protein>
    <submittedName>
        <fullName evidence="1">Uncharacterized protein</fullName>
    </submittedName>
</protein>
<dbReference type="OrthoDB" id="115781at2759"/>
<dbReference type="Proteomes" id="UP000316079">
    <property type="component" value="Unassembled WGS sequence"/>
</dbReference>
<dbReference type="AlphaFoldDB" id="A0A553R871"/>
<keyword evidence="2" id="KW-1185">Reference proteome</keyword>
<comment type="caution">
    <text evidence="1">The sequence shown here is derived from an EMBL/GenBank/DDBJ whole genome shotgun (WGS) entry which is preliminary data.</text>
</comment>
<evidence type="ECO:0000313" key="1">
    <source>
        <dbReference type="EMBL" id="TRY98353.1"/>
    </source>
</evidence>